<sequence>MKYVLYCLALVIFFQVVGCKQENLEMADPTKSSVVLQVVDYKGYPIPGAAIGATALVNDTSFPYKEMIADEKGKVCFSNLGAADYAFHHVSQTLGIRPDTLFKTVEAGKRYQWTLQLLLQPLSPENGNVVLTVTDKDGKSIPGLNLTLYLLNGGTSTQVAISKSDYQGIVKYYNLAPGRYKVSAGFADQAMEGDIVAGQTNQWTLSVNTVPVINPKTGWSVIYASSFQANYPASNLIDNKSNTWWNSSWTIVPRPANPHVIVIDMGKQTLFSGFVMQESPASWNGAGCKNFEMYTSDDNSIWTKAGTFLEKEKYYDVQYHLVPTGRMTARYIKFSSIDQWNTTANITMTFAELGVFDY</sequence>
<dbReference type="AlphaFoldDB" id="A0A847SMR2"/>
<evidence type="ECO:0000259" key="1">
    <source>
        <dbReference type="PROSITE" id="PS50022"/>
    </source>
</evidence>
<feature type="domain" description="F5/8 type C" evidence="1">
    <location>
        <begin position="200"/>
        <end position="353"/>
    </location>
</feature>
<organism evidence="2 3">
    <name type="scientific">Chitinophaga eiseniae</name>
    <dbReference type="NCBI Taxonomy" id="634771"/>
    <lineage>
        <taxon>Bacteria</taxon>
        <taxon>Pseudomonadati</taxon>
        <taxon>Bacteroidota</taxon>
        <taxon>Chitinophagia</taxon>
        <taxon>Chitinophagales</taxon>
        <taxon>Chitinophagaceae</taxon>
        <taxon>Chitinophaga</taxon>
    </lineage>
</organism>
<dbReference type="InterPro" id="IPR000421">
    <property type="entry name" value="FA58C"/>
</dbReference>
<comment type="caution">
    <text evidence="2">The sequence shown here is derived from an EMBL/GenBank/DDBJ whole genome shotgun (WGS) entry which is preliminary data.</text>
</comment>
<evidence type="ECO:0000313" key="3">
    <source>
        <dbReference type="Proteomes" id="UP000552864"/>
    </source>
</evidence>
<dbReference type="Gene3D" id="2.60.40.10">
    <property type="entry name" value="Immunoglobulins"/>
    <property type="match status" value="1"/>
</dbReference>
<evidence type="ECO:0000313" key="2">
    <source>
        <dbReference type="EMBL" id="NLR81093.1"/>
    </source>
</evidence>
<protein>
    <recommendedName>
        <fullName evidence="1">F5/8 type C domain-containing protein</fullName>
    </recommendedName>
</protein>
<dbReference type="Pfam" id="PF00754">
    <property type="entry name" value="F5_F8_type_C"/>
    <property type="match status" value="1"/>
</dbReference>
<keyword evidence="3" id="KW-1185">Reference proteome</keyword>
<dbReference type="Gene3D" id="2.60.120.260">
    <property type="entry name" value="Galactose-binding domain-like"/>
    <property type="match status" value="1"/>
</dbReference>
<proteinExistence type="predicted"/>
<name>A0A847SMR2_9BACT</name>
<dbReference type="EMBL" id="JABAHZ010000005">
    <property type="protein sequence ID" value="NLR81093.1"/>
    <property type="molecule type" value="Genomic_DNA"/>
</dbReference>
<dbReference type="Proteomes" id="UP000552864">
    <property type="component" value="Unassembled WGS sequence"/>
</dbReference>
<dbReference type="InterPro" id="IPR008979">
    <property type="entry name" value="Galactose-bd-like_sf"/>
</dbReference>
<accession>A0A847SMR2</accession>
<dbReference type="InterPro" id="IPR013783">
    <property type="entry name" value="Ig-like_fold"/>
</dbReference>
<dbReference type="PROSITE" id="PS50022">
    <property type="entry name" value="FA58C_3"/>
    <property type="match status" value="1"/>
</dbReference>
<reference evidence="2 3" key="1">
    <citation type="submission" date="2020-04" db="EMBL/GenBank/DDBJ databases">
        <authorList>
            <person name="Yin C."/>
        </authorList>
    </citation>
    <scope>NUCLEOTIDE SEQUENCE [LARGE SCALE GENOMIC DNA]</scope>
    <source>
        <strain evidence="2 3">Ak56</strain>
    </source>
</reference>
<dbReference type="SUPFAM" id="SSF49785">
    <property type="entry name" value="Galactose-binding domain-like"/>
    <property type="match status" value="1"/>
</dbReference>
<gene>
    <name evidence="2" type="ORF">HGH91_20860</name>
</gene>
<dbReference type="RefSeq" id="WP_168740746.1">
    <property type="nucleotide sequence ID" value="NZ_JABAHZ010000005.1"/>
</dbReference>